<dbReference type="EMBL" id="HBKR01016111">
    <property type="protein sequence ID" value="CAE2303988.1"/>
    <property type="molecule type" value="Transcribed_RNA"/>
</dbReference>
<protein>
    <recommendedName>
        <fullName evidence="1">VWFA domain-containing protein</fullName>
    </recommendedName>
</protein>
<dbReference type="SUPFAM" id="SSF53300">
    <property type="entry name" value="vWA-like"/>
    <property type="match status" value="1"/>
</dbReference>
<dbReference type="PROSITE" id="PS50234">
    <property type="entry name" value="VWFA"/>
    <property type="match status" value="1"/>
</dbReference>
<dbReference type="InterPro" id="IPR051266">
    <property type="entry name" value="CLCR"/>
</dbReference>
<dbReference type="SMART" id="SM00327">
    <property type="entry name" value="VWA"/>
    <property type="match status" value="1"/>
</dbReference>
<feature type="domain" description="VWFA" evidence="1">
    <location>
        <begin position="47"/>
        <end position="222"/>
    </location>
</feature>
<dbReference type="Gene3D" id="3.40.50.410">
    <property type="entry name" value="von Willebrand factor, type A domain"/>
    <property type="match status" value="1"/>
</dbReference>
<organism evidence="2">
    <name type="scientific">Paramoeba aestuarina</name>
    <dbReference type="NCBI Taxonomy" id="180227"/>
    <lineage>
        <taxon>Eukaryota</taxon>
        <taxon>Amoebozoa</taxon>
        <taxon>Discosea</taxon>
        <taxon>Flabellinia</taxon>
        <taxon>Dactylopodida</taxon>
        <taxon>Paramoebidae</taxon>
        <taxon>Paramoeba</taxon>
    </lineage>
</organism>
<reference evidence="2" key="1">
    <citation type="submission" date="2021-01" db="EMBL/GenBank/DDBJ databases">
        <authorList>
            <person name="Corre E."/>
            <person name="Pelletier E."/>
            <person name="Niang G."/>
            <person name="Scheremetjew M."/>
            <person name="Finn R."/>
            <person name="Kale V."/>
            <person name="Holt S."/>
            <person name="Cochrane G."/>
            <person name="Meng A."/>
            <person name="Brown T."/>
            <person name="Cohen L."/>
        </authorList>
    </citation>
    <scope>NUCLEOTIDE SEQUENCE</scope>
    <source>
        <strain evidence="2">SoJaBio B1-5/56/2</strain>
    </source>
</reference>
<name>A0A7S4KS93_9EUKA</name>
<dbReference type="InterPro" id="IPR002035">
    <property type="entry name" value="VWF_A"/>
</dbReference>
<dbReference type="InterPro" id="IPR036465">
    <property type="entry name" value="vWFA_dom_sf"/>
</dbReference>
<evidence type="ECO:0000259" key="1">
    <source>
        <dbReference type="PROSITE" id="PS50234"/>
    </source>
</evidence>
<dbReference type="AlphaFoldDB" id="A0A7S4KS93"/>
<dbReference type="PANTHER" id="PTHR10579">
    <property type="entry name" value="CALCIUM-ACTIVATED CHLORIDE CHANNEL REGULATOR"/>
    <property type="match status" value="1"/>
</dbReference>
<dbReference type="Pfam" id="PF00092">
    <property type="entry name" value="VWA"/>
    <property type="match status" value="1"/>
</dbReference>
<gene>
    <name evidence="2" type="ORF">NAES01612_LOCUS10668</name>
</gene>
<sequence length="433" mass="47860">MADTNDLITMKASVGPSAVMRGMKNSTHVYFDIVTGEKTETARPPVDLCIVLDRSGSMASKGKLKTAKAAMKSVVEGLSGGDRFAVILYDTGVETLFGLETYDLSKEKELVLSQIDAIKTKGCTNLYGGLEEGLKQFSSTTDKTRNQKIFLFSDGLVNAGIQDSKKILALATSIADKGIGLDSFGVGDDFNEDLMRDIGENGCGRFLFVEDADAMEQFVSFAMKGIFALVARHAKLKVRGAGDGVAEKMYGGDLLGGFVLNDLTTNNSRGVLVEATLSPKECGNVELLKWELTYKDLDNQERSLTGIVHVEVTEDEKKVREVNVPVEVARQIRLAVEIDLEIEKLLDQNKRDEAIKRKKAYMEGLDELLKLDEDNIKLKSHVLAQKRAMKDLEDRSVSIQKNRKLGKKNMYKAMHDSGEYCMNDYVHEIKKVS</sequence>
<accession>A0A7S4KS93</accession>
<dbReference type="PANTHER" id="PTHR10579:SF43">
    <property type="entry name" value="ZINC FINGER (C3HC4-TYPE RING FINGER) FAMILY PROTEIN"/>
    <property type="match status" value="1"/>
</dbReference>
<proteinExistence type="predicted"/>
<evidence type="ECO:0000313" key="2">
    <source>
        <dbReference type="EMBL" id="CAE2303988.1"/>
    </source>
</evidence>